<dbReference type="InterPro" id="IPR036291">
    <property type="entry name" value="NAD(P)-bd_dom_sf"/>
</dbReference>
<evidence type="ECO:0000256" key="2">
    <source>
        <dbReference type="ARBA" id="ARBA00023002"/>
    </source>
</evidence>
<protein>
    <submittedName>
        <fullName evidence="5">Oxidoreductase</fullName>
    </submittedName>
</protein>
<dbReference type="SUPFAM" id="SSF55347">
    <property type="entry name" value="Glyceraldehyde-3-phosphate dehydrogenase-like, C-terminal domain"/>
    <property type="match status" value="1"/>
</dbReference>
<dbReference type="PATRIC" id="fig|632773.3.peg.1665"/>
<accession>A0A1D7QVA6</accession>
<feature type="domain" description="Gfo/Idh/MocA-like oxidoreductase N-terminal" evidence="3">
    <location>
        <begin position="7"/>
        <end position="123"/>
    </location>
</feature>
<dbReference type="InterPro" id="IPR055170">
    <property type="entry name" value="GFO_IDH_MocA-like_dom"/>
</dbReference>
<dbReference type="PANTHER" id="PTHR22604">
    <property type="entry name" value="OXIDOREDUCTASES"/>
    <property type="match status" value="1"/>
</dbReference>
<dbReference type="InterPro" id="IPR000683">
    <property type="entry name" value="Gfo/Idh/MocA-like_OxRdtase_N"/>
</dbReference>
<dbReference type="Pfam" id="PF22725">
    <property type="entry name" value="GFO_IDH_MocA_C3"/>
    <property type="match status" value="1"/>
</dbReference>
<dbReference type="STRING" id="632773.BBEV_1582"/>
<dbReference type="KEGG" id="bbev:BBEV_1582"/>
<dbReference type="Proteomes" id="UP000094463">
    <property type="component" value="Chromosome"/>
</dbReference>
<dbReference type="OrthoDB" id="9815825at2"/>
<evidence type="ECO:0000313" key="6">
    <source>
        <dbReference type="Proteomes" id="UP000094463"/>
    </source>
</evidence>
<gene>
    <name evidence="5" type="ORF">BBEV_1582</name>
</gene>
<dbReference type="GO" id="GO:0000166">
    <property type="term" value="F:nucleotide binding"/>
    <property type="evidence" value="ECO:0007669"/>
    <property type="project" value="InterPro"/>
</dbReference>
<comment type="similarity">
    <text evidence="1">Belongs to the Gfo/Idh/MocA family.</text>
</comment>
<sequence>MADKKVRFGILSTAKIAEKQLVPALKEAVNAELTAVASQSGKEKEAAQRWGAPFHYDDYRTLLKDPDIDAVYIPLPNSLHQKWAIEAMKNGKHVLLEKPAALNSDDIIAISSTAKEYNVQWMEAFMYQFHPQHTYVKKLIQDGEIGKIKRFRSHFSFPMDLTSDNIRLNKELGGGALFDVGCYCVHASRDLLDEEPLKVFSNARKLTEDGVDISSTSILTFEEADAVIDCSFDEPPSNYYEVIGTKGKIEVLHAFRPDENPDQGEGIVILKDLNNQIVNEKRLGGNPYTLQVEHFADCVLQDKEPRYNGEKSYNNMKVIEALYRSQG</sequence>
<keyword evidence="6" id="KW-1185">Reference proteome</keyword>
<dbReference type="RefSeq" id="WP_069364977.1">
    <property type="nucleotide sequence ID" value="NZ_CP012502.1"/>
</dbReference>
<keyword evidence="2" id="KW-0560">Oxidoreductase</keyword>
<proteinExistence type="inferred from homology"/>
<dbReference type="EMBL" id="CP012502">
    <property type="protein sequence ID" value="AOM82943.1"/>
    <property type="molecule type" value="Genomic_DNA"/>
</dbReference>
<dbReference type="SUPFAM" id="SSF51735">
    <property type="entry name" value="NAD(P)-binding Rossmann-fold domains"/>
    <property type="match status" value="1"/>
</dbReference>
<dbReference type="Gene3D" id="3.40.50.720">
    <property type="entry name" value="NAD(P)-binding Rossmann-like Domain"/>
    <property type="match status" value="1"/>
</dbReference>
<dbReference type="AlphaFoldDB" id="A0A1D7QVA6"/>
<evidence type="ECO:0000259" key="4">
    <source>
        <dbReference type="Pfam" id="PF22725"/>
    </source>
</evidence>
<reference evidence="5 6" key="1">
    <citation type="submission" date="2015-08" db="EMBL/GenBank/DDBJ databases">
        <title>The complete genome sequence of Bacillus beveridgei MLTeJB.</title>
        <authorList>
            <person name="Hanson T.E."/>
            <person name="Mesa C."/>
            <person name="Basesman S.M."/>
            <person name="Oremland R.S."/>
        </authorList>
    </citation>
    <scope>NUCLEOTIDE SEQUENCE [LARGE SCALE GENOMIC DNA]</scope>
    <source>
        <strain evidence="5 6">MLTeJB</strain>
    </source>
</reference>
<name>A0A1D7QVA6_9BACI</name>
<feature type="domain" description="GFO/IDH/MocA-like oxidoreductase" evidence="4">
    <location>
        <begin position="135"/>
        <end position="250"/>
    </location>
</feature>
<evidence type="ECO:0000313" key="5">
    <source>
        <dbReference type="EMBL" id="AOM82943.1"/>
    </source>
</evidence>
<evidence type="ECO:0000256" key="1">
    <source>
        <dbReference type="ARBA" id="ARBA00010928"/>
    </source>
</evidence>
<dbReference type="GO" id="GO:0016491">
    <property type="term" value="F:oxidoreductase activity"/>
    <property type="evidence" value="ECO:0007669"/>
    <property type="project" value="UniProtKB-KW"/>
</dbReference>
<evidence type="ECO:0000259" key="3">
    <source>
        <dbReference type="Pfam" id="PF01408"/>
    </source>
</evidence>
<dbReference type="Pfam" id="PF01408">
    <property type="entry name" value="GFO_IDH_MocA"/>
    <property type="match status" value="1"/>
</dbReference>
<organism evidence="5 6">
    <name type="scientific">Salisediminibacterium beveridgei</name>
    <dbReference type="NCBI Taxonomy" id="632773"/>
    <lineage>
        <taxon>Bacteria</taxon>
        <taxon>Bacillati</taxon>
        <taxon>Bacillota</taxon>
        <taxon>Bacilli</taxon>
        <taxon>Bacillales</taxon>
        <taxon>Bacillaceae</taxon>
        <taxon>Salisediminibacterium</taxon>
    </lineage>
</organism>
<dbReference type="InterPro" id="IPR050984">
    <property type="entry name" value="Gfo/Idh/MocA_domain"/>
</dbReference>
<dbReference type="Gene3D" id="3.30.360.10">
    <property type="entry name" value="Dihydrodipicolinate Reductase, domain 2"/>
    <property type="match status" value="1"/>
</dbReference>
<dbReference type="PANTHER" id="PTHR22604:SF105">
    <property type="entry name" value="TRANS-1,2-DIHYDROBENZENE-1,2-DIOL DEHYDROGENASE"/>
    <property type="match status" value="1"/>
</dbReference>